<evidence type="ECO:0000313" key="4">
    <source>
        <dbReference type="Proteomes" id="UP000294933"/>
    </source>
</evidence>
<protein>
    <submittedName>
        <fullName evidence="3">Uncharacterized protein</fullName>
    </submittedName>
</protein>
<sequence length="252" mass="25873">MPTPYIRSASPHCVRKLVLLAFDVEMVLLALGVLALLVGPNASQSTPSPTPAPSPSVTIPSTSVSLPPATYTPAPPPVAPVGATNTSVSALDPRIQYSPNWQTTNLCSGTSKSCGDAGQTMTFQFSGSAIFMNLNNAPTGMVYSATVDGVTDVVDAFRQGQDCGVGWSRFNLDNQLHVLNITILGPSSQTPASSISQASLDVTSLVVTSQASGTGSTSSPKPTSSALPSNMVSWVAAVTIAMVCAGISKLFI</sequence>
<keyword evidence="2" id="KW-0812">Transmembrane</keyword>
<keyword evidence="2" id="KW-1133">Transmembrane helix</keyword>
<dbReference type="Gene3D" id="2.60.120.260">
    <property type="entry name" value="Galactose-binding domain-like"/>
    <property type="match status" value="1"/>
</dbReference>
<keyword evidence="4" id="KW-1185">Reference proteome</keyword>
<feature type="region of interest" description="Disordered" evidence="1">
    <location>
        <begin position="42"/>
        <end position="78"/>
    </location>
</feature>
<dbReference type="AlphaFoldDB" id="A0A4Y7PR00"/>
<keyword evidence="2" id="KW-0472">Membrane</keyword>
<dbReference type="Proteomes" id="UP000294933">
    <property type="component" value="Unassembled WGS sequence"/>
</dbReference>
<reference evidence="3 4" key="1">
    <citation type="submission" date="2018-06" db="EMBL/GenBank/DDBJ databases">
        <title>A transcriptomic atlas of mushroom development highlights an independent origin of complex multicellularity.</title>
        <authorList>
            <consortium name="DOE Joint Genome Institute"/>
            <person name="Krizsan K."/>
            <person name="Almasi E."/>
            <person name="Merenyi Z."/>
            <person name="Sahu N."/>
            <person name="Viragh M."/>
            <person name="Koszo T."/>
            <person name="Mondo S."/>
            <person name="Kiss B."/>
            <person name="Balint B."/>
            <person name="Kues U."/>
            <person name="Barry K."/>
            <person name="Hegedus J.C."/>
            <person name="Henrissat B."/>
            <person name="Johnson J."/>
            <person name="Lipzen A."/>
            <person name="Ohm R."/>
            <person name="Nagy I."/>
            <person name="Pangilinan J."/>
            <person name="Yan J."/>
            <person name="Xiong Y."/>
            <person name="Grigoriev I.V."/>
            <person name="Hibbett D.S."/>
            <person name="Nagy L.G."/>
        </authorList>
    </citation>
    <scope>NUCLEOTIDE SEQUENCE [LARGE SCALE GENOMIC DNA]</scope>
    <source>
        <strain evidence="3 4">SZMC22713</strain>
    </source>
</reference>
<feature type="compositionally biased region" description="Low complexity" evidence="1">
    <location>
        <begin position="55"/>
        <end position="72"/>
    </location>
</feature>
<evidence type="ECO:0000256" key="2">
    <source>
        <dbReference type="SAM" id="Phobius"/>
    </source>
</evidence>
<organism evidence="3 4">
    <name type="scientific">Rickenella mellea</name>
    <dbReference type="NCBI Taxonomy" id="50990"/>
    <lineage>
        <taxon>Eukaryota</taxon>
        <taxon>Fungi</taxon>
        <taxon>Dikarya</taxon>
        <taxon>Basidiomycota</taxon>
        <taxon>Agaricomycotina</taxon>
        <taxon>Agaricomycetes</taxon>
        <taxon>Hymenochaetales</taxon>
        <taxon>Rickenellaceae</taxon>
        <taxon>Rickenella</taxon>
    </lineage>
</organism>
<dbReference type="EMBL" id="ML170220">
    <property type="protein sequence ID" value="TDL17528.1"/>
    <property type="molecule type" value="Genomic_DNA"/>
</dbReference>
<evidence type="ECO:0000256" key="1">
    <source>
        <dbReference type="SAM" id="MobiDB-lite"/>
    </source>
</evidence>
<name>A0A4Y7PR00_9AGAM</name>
<accession>A0A4Y7PR00</accession>
<proteinExistence type="predicted"/>
<feature type="transmembrane region" description="Helical" evidence="2">
    <location>
        <begin position="17"/>
        <end position="38"/>
    </location>
</feature>
<gene>
    <name evidence="3" type="ORF">BD410DRAFT_546314</name>
</gene>
<dbReference type="VEuPathDB" id="FungiDB:BD410DRAFT_546314"/>
<evidence type="ECO:0000313" key="3">
    <source>
        <dbReference type="EMBL" id="TDL17528.1"/>
    </source>
</evidence>